<evidence type="ECO:0000256" key="1">
    <source>
        <dbReference type="SAM" id="SignalP"/>
    </source>
</evidence>
<dbReference type="SUPFAM" id="SSF48371">
    <property type="entry name" value="ARM repeat"/>
    <property type="match status" value="1"/>
</dbReference>
<gene>
    <name evidence="2" type="ORF">JQC75_14835</name>
</gene>
<feature type="signal peptide" evidence="1">
    <location>
        <begin position="1"/>
        <end position="26"/>
    </location>
</feature>
<dbReference type="EMBL" id="CP069213">
    <property type="protein sequence ID" value="QRH01122.1"/>
    <property type="molecule type" value="Genomic_DNA"/>
</dbReference>
<dbReference type="InterPro" id="IPR011989">
    <property type="entry name" value="ARM-like"/>
</dbReference>
<dbReference type="Gene3D" id="1.25.10.10">
    <property type="entry name" value="Leucine-rich Repeat Variant"/>
    <property type="match status" value="1"/>
</dbReference>
<keyword evidence="1" id="KW-0732">Signal</keyword>
<keyword evidence="3" id="KW-1185">Reference proteome</keyword>
<reference evidence="2 3" key="1">
    <citation type="journal article" date="2012" name="Antonie Van Leeuwenhoek">
        <title>Shewanella litorisediminis sp. nov., a gammaproteobacterium isolated from a tidal flat sediment.</title>
        <authorList>
            <person name="Lee M.H."/>
            <person name="Yoon J.H."/>
        </authorList>
    </citation>
    <scope>NUCLEOTIDE SEQUENCE [LARGE SCALE GENOMIC DNA]</scope>
    <source>
        <strain evidence="2 3">SMK1-12</strain>
    </source>
</reference>
<proteinExistence type="predicted"/>
<dbReference type="Pfam" id="PF13646">
    <property type="entry name" value="HEAT_2"/>
    <property type="match status" value="1"/>
</dbReference>
<protein>
    <submittedName>
        <fullName evidence="2">HEAT repeat domain-containing protein</fullName>
    </submittedName>
</protein>
<feature type="chain" id="PRO_5046523336" evidence="1">
    <location>
        <begin position="27"/>
        <end position="313"/>
    </location>
</feature>
<dbReference type="PROSITE" id="PS51257">
    <property type="entry name" value="PROKAR_LIPOPROTEIN"/>
    <property type="match status" value="1"/>
</dbReference>
<organism evidence="2 3">
    <name type="scientific">Shewanella litorisediminis</name>
    <dbReference type="NCBI Taxonomy" id="1173586"/>
    <lineage>
        <taxon>Bacteria</taxon>
        <taxon>Pseudomonadati</taxon>
        <taxon>Pseudomonadota</taxon>
        <taxon>Gammaproteobacteria</taxon>
        <taxon>Alteromonadales</taxon>
        <taxon>Shewanellaceae</taxon>
        <taxon>Shewanella</taxon>
    </lineage>
</organism>
<dbReference type="Proteomes" id="UP000596252">
    <property type="component" value="Chromosome"/>
</dbReference>
<evidence type="ECO:0000313" key="2">
    <source>
        <dbReference type="EMBL" id="QRH01122.1"/>
    </source>
</evidence>
<accession>A0ABX7G1H7</accession>
<dbReference type="InterPro" id="IPR016024">
    <property type="entry name" value="ARM-type_fold"/>
</dbReference>
<name>A0ABX7G1H7_9GAMM</name>
<sequence length="313" mass="34474">MTFPIKRLLAVALTSALLGGCAPSSYQVKTPAPSNAGYAKTTTNEFSPLQLVDMRSDKKTFSYGILPAELKLNKAPLAPVAFLQEHTDKELAARGINPSAVAAPLKVDVLKLAMRNHRTNAYTPFITFTMLSADVHTPEGIKRVGVFVKRGKVPVWSFDEIIEPTLNEPLSLLVKEFAAKVNALVYQQQISDDDVNALIAKTKQSDDYLDVYQLGFGNNKTAVPFLKELLKSDEEYVRLAAISSLGILDAEEELETLKGVFATADNWSDKAMAVKAIADLNLEEGNRFIRDVQSSFKDSKEKDWGNMLIGLYL</sequence>
<dbReference type="RefSeq" id="WP_203324813.1">
    <property type="nucleotide sequence ID" value="NZ_CP069213.1"/>
</dbReference>
<evidence type="ECO:0000313" key="3">
    <source>
        <dbReference type="Proteomes" id="UP000596252"/>
    </source>
</evidence>